<protein>
    <recommendedName>
        <fullName evidence="2">F-box domain-containing protein</fullName>
    </recommendedName>
</protein>
<proteinExistence type="predicted"/>
<reference evidence="3 4" key="1">
    <citation type="journal article" date="2021" name="Nat. Plants">
        <title>The Taxus genome provides insights into paclitaxel biosynthesis.</title>
        <authorList>
            <person name="Xiong X."/>
            <person name="Gou J."/>
            <person name="Liao Q."/>
            <person name="Li Y."/>
            <person name="Zhou Q."/>
            <person name="Bi G."/>
            <person name="Li C."/>
            <person name="Du R."/>
            <person name="Wang X."/>
            <person name="Sun T."/>
            <person name="Guo L."/>
            <person name="Liang H."/>
            <person name="Lu P."/>
            <person name="Wu Y."/>
            <person name="Zhang Z."/>
            <person name="Ro D.K."/>
            <person name="Shang Y."/>
            <person name="Huang S."/>
            <person name="Yan J."/>
        </authorList>
    </citation>
    <scope>NUCLEOTIDE SEQUENCE [LARGE SCALE GENOMIC DNA]</scope>
    <source>
        <strain evidence="3">Ta-2019</strain>
    </source>
</reference>
<accession>A0AA38FK11</accession>
<organism evidence="3 4">
    <name type="scientific">Taxus chinensis</name>
    <name type="common">Chinese yew</name>
    <name type="synonym">Taxus wallichiana var. chinensis</name>
    <dbReference type="NCBI Taxonomy" id="29808"/>
    <lineage>
        <taxon>Eukaryota</taxon>
        <taxon>Viridiplantae</taxon>
        <taxon>Streptophyta</taxon>
        <taxon>Embryophyta</taxon>
        <taxon>Tracheophyta</taxon>
        <taxon>Spermatophyta</taxon>
        <taxon>Pinopsida</taxon>
        <taxon>Pinidae</taxon>
        <taxon>Conifers II</taxon>
        <taxon>Cupressales</taxon>
        <taxon>Taxaceae</taxon>
        <taxon>Taxus</taxon>
    </lineage>
</organism>
<dbReference type="InterPro" id="IPR036047">
    <property type="entry name" value="F-box-like_dom_sf"/>
</dbReference>
<dbReference type="AlphaFoldDB" id="A0AA38FK11"/>
<dbReference type="Pfam" id="PF12937">
    <property type="entry name" value="F-box-like"/>
    <property type="match status" value="1"/>
</dbReference>
<keyword evidence="4" id="KW-1185">Reference proteome</keyword>
<dbReference type="PANTHER" id="PTHR46175:SF4">
    <property type="entry name" value="BACTERIOOPSIN TRANSCRIPTIONAL ACTIVATOR"/>
    <property type="match status" value="1"/>
</dbReference>
<dbReference type="SUPFAM" id="SSF81383">
    <property type="entry name" value="F-box domain"/>
    <property type="match status" value="1"/>
</dbReference>
<dbReference type="PANTHER" id="PTHR46175">
    <property type="entry name" value="BACTERIOOPSIN TRANSCRIPTIONAL ACTIVATOR"/>
    <property type="match status" value="1"/>
</dbReference>
<dbReference type="EMBL" id="JAHRHJ020000008">
    <property type="protein sequence ID" value="KAH9305247.1"/>
    <property type="molecule type" value="Genomic_DNA"/>
</dbReference>
<evidence type="ECO:0000259" key="2">
    <source>
        <dbReference type="Pfam" id="PF12937"/>
    </source>
</evidence>
<gene>
    <name evidence="3" type="ORF">KI387_009651</name>
</gene>
<dbReference type="InterPro" id="IPR001810">
    <property type="entry name" value="F-box_dom"/>
</dbReference>
<evidence type="ECO:0000313" key="4">
    <source>
        <dbReference type="Proteomes" id="UP000824469"/>
    </source>
</evidence>
<feature type="non-terminal residue" evidence="3">
    <location>
        <position position="181"/>
    </location>
</feature>
<name>A0AA38FK11_TAXCH</name>
<keyword evidence="1" id="KW-0880">Kelch repeat</keyword>
<dbReference type="Gene3D" id="1.20.1280.50">
    <property type="match status" value="1"/>
</dbReference>
<dbReference type="Proteomes" id="UP000824469">
    <property type="component" value="Unassembled WGS sequence"/>
</dbReference>
<evidence type="ECO:0000313" key="3">
    <source>
        <dbReference type="EMBL" id="KAH9305247.1"/>
    </source>
</evidence>
<feature type="domain" description="F-box" evidence="2">
    <location>
        <begin position="30"/>
        <end position="67"/>
    </location>
</feature>
<sequence length="181" mass="20367">MEPVEGRQKLAKEIMTEKCYIGYLGEDQVLGILQYLPVKSVVAFGMTCRRFCLLTESEGLWAWICRREWGSRAVEAWLSSVGDQKLGWKALYLQMRALSSVFSRRLTQGEAIPSARASHSLNFISDTLVLFGGGCQGGFWFDSMQPREIGPHRPCRGDMICGLSSIGLVDWVIWLPRSLSK</sequence>
<comment type="caution">
    <text evidence="3">The sequence shown here is derived from an EMBL/GenBank/DDBJ whole genome shotgun (WGS) entry which is preliminary data.</text>
</comment>
<evidence type="ECO:0000256" key="1">
    <source>
        <dbReference type="ARBA" id="ARBA00022441"/>
    </source>
</evidence>